<organism evidence="2 3">
    <name type="scientific">Mycolicibacter heraklionensis</name>
    <dbReference type="NCBI Taxonomy" id="512402"/>
    <lineage>
        <taxon>Bacteria</taxon>
        <taxon>Bacillati</taxon>
        <taxon>Actinomycetota</taxon>
        <taxon>Actinomycetes</taxon>
        <taxon>Mycobacteriales</taxon>
        <taxon>Mycobacteriaceae</taxon>
        <taxon>Mycolicibacter</taxon>
    </lineage>
</organism>
<sequence>MSMSRQPPRASLPFTDLDHPSGVTVNTGGAVYLVDACNFRGQWLSQVDGPQEVSVSRTELSSLLA</sequence>
<keyword evidence="1" id="KW-0677">Repeat</keyword>
<evidence type="ECO:0000313" key="2">
    <source>
        <dbReference type="EMBL" id="QZA08806.1"/>
    </source>
</evidence>
<reference evidence="2" key="1">
    <citation type="submission" date="2021-08" db="EMBL/GenBank/DDBJ databases">
        <title>Whole genome sequencing of non-tuberculosis mycobacteria type-strains.</title>
        <authorList>
            <person name="Igarashi Y."/>
            <person name="Osugi A."/>
            <person name="Mitarai S."/>
        </authorList>
    </citation>
    <scope>NUCLEOTIDE SEQUENCE</scope>
    <source>
        <strain evidence="2">JCM 30995</strain>
    </source>
</reference>
<accession>A0A9X7WIM1</accession>
<dbReference type="InterPro" id="IPR001258">
    <property type="entry name" value="NHL_repeat"/>
</dbReference>
<proteinExistence type="predicted"/>
<gene>
    <name evidence="2" type="ORF">K3U94_05900</name>
</gene>
<dbReference type="KEGG" id="mher:K3U94_05900"/>
<dbReference type="Proteomes" id="UP000825008">
    <property type="component" value="Chromosome"/>
</dbReference>
<dbReference type="EMBL" id="CP080997">
    <property type="protein sequence ID" value="QZA08806.1"/>
    <property type="molecule type" value="Genomic_DNA"/>
</dbReference>
<evidence type="ECO:0000256" key="1">
    <source>
        <dbReference type="ARBA" id="ARBA00022737"/>
    </source>
</evidence>
<name>A0A9X7WIM1_9MYCO</name>
<protein>
    <submittedName>
        <fullName evidence="2">Uncharacterized protein</fullName>
    </submittedName>
</protein>
<dbReference type="Pfam" id="PF01436">
    <property type="entry name" value="NHL"/>
    <property type="match status" value="1"/>
</dbReference>
<dbReference type="Gene3D" id="2.40.10.500">
    <property type="match status" value="1"/>
</dbReference>
<dbReference type="AlphaFoldDB" id="A0A9X7WIM1"/>
<evidence type="ECO:0000313" key="3">
    <source>
        <dbReference type="Proteomes" id="UP000825008"/>
    </source>
</evidence>